<dbReference type="GO" id="GO:0016616">
    <property type="term" value="F:oxidoreductase activity, acting on the CH-OH group of donors, NAD or NADP as acceptor"/>
    <property type="evidence" value="ECO:0007669"/>
    <property type="project" value="InterPro"/>
</dbReference>
<keyword evidence="4" id="KW-1185">Reference proteome</keyword>
<dbReference type="Proteomes" id="UP000319769">
    <property type="component" value="Unassembled WGS sequence"/>
</dbReference>
<dbReference type="Pfam" id="PF03720">
    <property type="entry name" value="UDPG_MGDP_dh_C"/>
    <property type="match status" value="1"/>
</dbReference>
<evidence type="ECO:0000313" key="3">
    <source>
        <dbReference type="EMBL" id="KAA9166081.1"/>
    </source>
</evidence>
<comment type="caution">
    <text evidence="3">The sequence shown here is derived from an EMBL/GenBank/DDBJ whole genome shotgun (WGS) entry which is preliminary data.</text>
</comment>
<dbReference type="EMBL" id="VMNW02000003">
    <property type="protein sequence ID" value="KAA9166081.1"/>
    <property type="molecule type" value="Genomic_DNA"/>
</dbReference>
<dbReference type="InterPro" id="IPR036220">
    <property type="entry name" value="UDP-Glc/GDP-Man_DH_C_sf"/>
</dbReference>
<feature type="region of interest" description="Disordered" evidence="1">
    <location>
        <begin position="1"/>
        <end position="34"/>
    </location>
</feature>
<dbReference type="AlphaFoldDB" id="A0A5N0VN59"/>
<feature type="domain" description="UDP-glucose/GDP-mannose dehydrogenase C-terminal" evidence="2">
    <location>
        <begin position="33"/>
        <end position="107"/>
    </location>
</feature>
<gene>
    <name evidence="3" type="ORF">FPZ12_003785</name>
</gene>
<dbReference type="SMART" id="SM00984">
    <property type="entry name" value="UDPG_MGDP_dh_C"/>
    <property type="match status" value="1"/>
</dbReference>
<dbReference type="GO" id="GO:0051287">
    <property type="term" value="F:NAD binding"/>
    <property type="evidence" value="ECO:0007669"/>
    <property type="project" value="InterPro"/>
</dbReference>
<dbReference type="RefSeq" id="WP_144745562.1">
    <property type="nucleotide sequence ID" value="NZ_VMNW02000003.1"/>
</dbReference>
<organism evidence="3 4">
    <name type="scientific">Amycolatopsis acidicola</name>
    <dbReference type="NCBI Taxonomy" id="2596893"/>
    <lineage>
        <taxon>Bacteria</taxon>
        <taxon>Bacillati</taxon>
        <taxon>Actinomycetota</taxon>
        <taxon>Actinomycetes</taxon>
        <taxon>Pseudonocardiales</taxon>
        <taxon>Pseudonocardiaceae</taxon>
        <taxon>Amycolatopsis</taxon>
    </lineage>
</organism>
<evidence type="ECO:0000313" key="4">
    <source>
        <dbReference type="Proteomes" id="UP000319769"/>
    </source>
</evidence>
<reference evidence="3" key="1">
    <citation type="submission" date="2019-09" db="EMBL/GenBank/DDBJ databases">
        <authorList>
            <person name="Teo W.F.A."/>
            <person name="Duangmal K."/>
        </authorList>
    </citation>
    <scope>NUCLEOTIDE SEQUENCE [LARGE SCALE GENOMIC DNA]</scope>
    <source>
        <strain evidence="3">K81G1</strain>
    </source>
</reference>
<protein>
    <recommendedName>
        <fullName evidence="2">UDP-glucose/GDP-mannose dehydrogenase C-terminal domain-containing protein</fullName>
    </recommendedName>
</protein>
<proteinExistence type="predicted"/>
<dbReference type="InterPro" id="IPR014027">
    <property type="entry name" value="UDP-Glc/GDP-Man_DH_C"/>
</dbReference>
<dbReference type="OrthoDB" id="5193947at2"/>
<dbReference type="PANTHER" id="PTHR43750">
    <property type="entry name" value="UDP-GLUCOSE 6-DEHYDROGENASE TUAD"/>
    <property type="match status" value="1"/>
</dbReference>
<evidence type="ECO:0000259" key="2">
    <source>
        <dbReference type="SMART" id="SM00984"/>
    </source>
</evidence>
<dbReference type="SUPFAM" id="SSF52413">
    <property type="entry name" value="UDP-glucose/GDP-mannose dehydrogenase C-terminal domain"/>
    <property type="match status" value="1"/>
</dbReference>
<evidence type="ECO:0000256" key="1">
    <source>
        <dbReference type="SAM" id="MobiDB-lite"/>
    </source>
</evidence>
<sequence length="128" mass="13650">MAGKAPGPLWTQPPSSRCSRRRAGRAIAPSPSGELAAQGAVLTAYDPEVPEGPEWLPTAGNPYQATDRADAVVILTEWPQFRELDWPRIAALTRRPVVVDTRNLLDDALLAGTGVRRAGVGEPATTGR</sequence>
<name>A0A5N0VN59_9PSEU</name>
<dbReference type="Gene3D" id="3.40.50.720">
    <property type="entry name" value="NAD(P)-binding Rossmann-like Domain"/>
    <property type="match status" value="1"/>
</dbReference>
<accession>A0A5N0VN59</accession>
<dbReference type="PANTHER" id="PTHR43750:SF3">
    <property type="entry name" value="UDP-GLUCOSE 6-DEHYDROGENASE TUAD"/>
    <property type="match status" value="1"/>
</dbReference>